<accession>A0AAW0GEU3</accession>
<protein>
    <submittedName>
        <fullName evidence="1">Uncharacterized protein</fullName>
    </submittedName>
</protein>
<dbReference type="AlphaFoldDB" id="A0AAW0GEU3"/>
<comment type="caution">
    <text evidence="1">The sequence shown here is derived from an EMBL/GenBank/DDBJ whole genome shotgun (WGS) entry which is preliminary data.</text>
</comment>
<proteinExistence type="predicted"/>
<gene>
    <name evidence="1" type="ORF">QCA50_008161</name>
</gene>
<dbReference type="Proteomes" id="UP001385951">
    <property type="component" value="Unassembled WGS sequence"/>
</dbReference>
<dbReference type="EMBL" id="JASBNA010000010">
    <property type="protein sequence ID" value="KAK7688623.1"/>
    <property type="molecule type" value="Genomic_DNA"/>
</dbReference>
<sequence>MQEQKKHNVNNTIQGPRTENVDAQTIRTSHFSLPALKKNKKLTDHSCSNNLTRICQYSIQKSLLDILAATSPSISLKAHMPLIHLTRSNPRITGTSSQYPPSVGFQIQLGGLLDSLNHPLIRWLVVKVDGHYLC</sequence>
<reference evidence="1 2" key="1">
    <citation type="submission" date="2022-09" db="EMBL/GenBank/DDBJ databases">
        <authorList>
            <person name="Palmer J.M."/>
        </authorList>
    </citation>
    <scope>NUCLEOTIDE SEQUENCE [LARGE SCALE GENOMIC DNA]</scope>
    <source>
        <strain evidence="1 2">DSM 7382</strain>
    </source>
</reference>
<name>A0AAW0GEU3_9APHY</name>
<evidence type="ECO:0000313" key="1">
    <source>
        <dbReference type="EMBL" id="KAK7688623.1"/>
    </source>
</evidence>
<organism evidence="1 2">
    <name type="scientific">Cerrena zonata</name>
    <dbReference type="NCBI Taxonomy" id="2478898"/>
    <lineage>
        <taxon>Eukaryota</taxon>
        <taxon>Fungi</taxon>
        <taxon>Dikarya</taxon>
        <taxon>Basidiomycota</taxon>
        <taxon>Agaricomycotina</taxon>
        <taxon>Agaricomycetes</taxon>
        <taxon>Polyporales</taxon>
        <taxon>Cerrenaceae</taxon>
        <taxon>Cerrena</taxon>
    </lineage>
</organism>
<evidence type="ECO:0000313" key="2">
    <source>
        <dbReference type="Proteomes" id="UP001385951"/>
    </source>
</evidence>
<keyword evidence="2" id="KW-1185">Reference proteome</keyword>